<evidence type="ECO:0000256" key="3">
    <source>
        <dbReference type="ARBA" id="ARBA00022475"/>
    </source>
</evidence>
<sequence>MNNKNLLMKNLFLLLLVIIIAIIPMMFVKDGEFEGADGQAEEAITEIVSDYEPWFSNIWEPPSGEIESMLFALQAALGAGFIGYFFGRLAQKNAAR</sequence>
<feature type="transmembrane region" description="Helical" evidence="10">
    <location>
        <begin position="12"/>
        <end position="28"/>
    </location>
</feature>
<evidence type="ECO:0000256" key="9">
    <source>
        <dbReference type="ARBA" id="ARBA00023285"/>
    </source>
</evidence>
<evidence type="ECO:0000256" key="5">
    <source>
        <dbReference type="ARBA" id="ARBA00022692"/>
    </source>
</evidence>
<accession>A0A0U9HHE8</accession>
<comment type="function">
    <text evidence="10">Part of the energy-coupling factor (ECF) transporter complex CbiMNOQ involved in cobalt import.</text>
</comment>
<dbReference type="UniPathway" id="UPA00148"/>
<evidence type="ECO:0000313" key="12">
    <source>
        <dbReference type="Proteomes" id="UP000062160"/>
    </source>
</evidence>
<organism evidence="11">
    <name type="scientific">Tepidanaerobacter syntrophicus</name>
    <dbReference type="NCBI Taxonomy" id="224999"/>
    <lineage>
        <taxon>Bacteria</taxon>
        <taxon>Bacillati</taxon>
        <taxon>Bacillota</taxon>
        <taxon>Clostridia</taxon>
        <taxon>Thermosediminibacterales</taxon>
        <taxon>Tepidanaerobacteraceae</taxon>
        <taxon>Tepidanaerobacter</taxon>
    </lineage>
</organism>
<keyword evidence="2 10" id="KW-0813">Transport</keyword>
<evidence type="ECO:0000256" key="1">
    <source>
        <dbReference type="ARBA" id="ARBA00022426"/>
    </source>
</evidence>
<dbReference type="EMBL" id="DF977001">
    <property type="protein sequence ID" value="GAQ25332.1"/>
    <property type="molecule type" value="Genomic_DNA"/>
</dbReference>
<keyword evidence="7 10" id="KW-0406">Ion transport</keyword>
<dbReference type="OrthoDB" id="1551318at2"/>
<keyword evidence="6 10" id="KW-1133">Transmembrane helix</keyword>
<dbReference type="PANTHER" id="PTHR38662:SF1">
    <property type="entry name" value="COBALT TRANSPORT PROTEIN CBIN"/>
    <property type="match status" value="1"/>
</dbReference>
<keyword evidence="1 10" id="KW-0171">Cobalt transport</keyword>
<evidence type="ECO:0000256" key="6">
    <source>
        <dbReference type="ARBA" id="ARBA00022989"/>
    </source>
</evidence>
<dbReference type="GO" id="GO:0005886">
    <property type="term" value="C:plasma membrane"/>
    <property type="evidence" value="ECO:0007669"/>
    <property type="project" value="UniProtKB-SubCell"/>
</dbReference>
<gene>
    <name evidence="10" type="primary">cbiN</name>
    <name evidence="11" type="ORF">TSYNT_7351</name>
</gene>
<dbReference type="GO" id="GO:0015087">
    <property type="term" value="F:cobalt ion transmembrane transporter activity"/>
    <property type="evidence" value="ECO:0007669"/>
    <property type="project" value="UniProtKB-UniRule"/>
</dbReference>
<dbReference type="InterPro" id="IPR003705">
    <property type="entry name" value="CbiN"/>
</dbReference>
<keyword evidence="12" id="KW-1185">Reference proteome</keyword>
<dbReference type="HAMAP" id="MF_00330">
    <property type="entry name" value="CbiN"/>
    <property type="match status" value="1"/>
</dbReference>
<dbReference type="NCBIfam" id="NF002780">
    <property type="entry name" value="PRK02898.1"/>
    <property type="match status" value="1"/>
</dbReference>
<evidence type="ECO:0000256" key="10">
    <source>
        <dbReference type="HAMAP-Rule" id="MF_00330"/>
    </source>
</evidence>
<evidence type="ECO:0000256" key="2">
    <source>
        <dbReference type="ARBA" id="ARBA00022448"/>
    </source>
</evidence>
<dbReference type="RefSeq" id="WP_059032724.1">
    <property type="nucleotide sequence ID" value="NZ_BSDN01000002.1"/>
</dbReference>
<evidence type="ECO:0000256" key="4">
    <source>
        <dbReference type="ARBA" id="ARBA00022573"/>
    </source>
</evidence>
<keyword evidence="4 10" id="KW-0169">Cobalamin biosynthesis</keyword>
<comment type="subcellular location">
    <subcellularLocation>
        <location evidence="10">Cell membrane</location>
        <topology evidence="10">Multi-pass membrane protein</topology>
    </subcellularLocation>
</comment>
<comment type="pathway">
    <text evidence="10">Cofactor biosynthesis; adenosylcobalamin biosynthesis.</text>
</comment>
<evidence type="ECO:0000313" key="11">
    <source>
        <dbReference type="EMBL" id="GAQ25332.1"/>
    </source>
</evidence>
<evidence type="ECO:0000256" key="7">
    <source>
        <dbReference type="ARBA" id="ARBA00023065"/>
    </source>
</evidence>
<protein>
    <recommendedName>
        <fullName evidence="10">Cobalt transport protein CbiN</fullName>
    </recommendedName>
    <alternativeName>
        <fullName evidence="10">Energy-coupling factor transporter probable substrate-capture protein CbiN</fullName>
        <shortName evidence="10">ECF transporter S component CbiN</shortName>
    </alternativeName>
</protein>
<dbReference type="AlphaFoldDB" id="A0A0U9HHE8"/>
<dbReference type="Proteomes" id="UP000062160">
    <property type="component" value="Unassembled WGS sequence"/>
</dbReference>
<keyword evidence="9 10" id="KW-0170">Cobalt</keyword>
<dbReference type="Pfam" id="PF02553">
    <property type="entry name" value="CbiN"/>
    <property type="match status" value="1"/>
</dbReference>
<dbReference type="PANTHER" id="PTHR38662">
    <property type="entry name" value="COBALT TRANSPORT PROTEIN CBIN"/>
    <property type="match status" value="1"/>
</dbReference>
<feature type="transmembrane region" description="Helical" evidence="10">
    <location>
        <begin position="69"/>
        <end position="87"/>
    </location>
</feature>
<dbReference type="STRING" id="224999.GCA_001485475_01348"/>
<comment type="subunit">
    <text evidence="10">Forms an energy-coupling factor (ECF) transporter complex composed of an ATP-binding protein (A component, CbiO), a transmembrane protein (T component, CbiQ) and 2 possible substrate-capture proteins (S components, CbiM and CbiN) of unknown stoichimetry.</text>
</comment>
<evidence type="ECO:0000256" key="8">
    <source>
        <dbReference type="ARBA" id="ARBA00023136"/>
    </source>
</evidence>
<keyword evidence="5 10" id="KW-0812">Transmembrane</keyword>
<name>A0A0U9HHE8_9FIRM</name>
<keyword evidence="3 10" id="KW-1003">Cell membrane</keyword>
<comment type="similarity">
    <text evidence="10">Belongs to the CbiN family.</text>
</comment>
<reference evidence="11" key="1">
    <citation type="journal article" date="2016" name="Genome Announc.">
        <title>Draft Genome Sequence of the Syntrophic Lactate-Degrading Bacterium Tepidanaerobacter syntrophicus JLT.</title>
        <authorList>
            <person name="Matsuura N."/>
            <person name="Ohashi A."/>
            <person name="Tourlousse D.M."/>
            <person name="Sekiguchi Y."/>
        </authorList>
    </citation>
    <scope>NUCLEOTIDE SEQUENCE [LARGE SCALE GENOMIC DNA]</scope>
    <source>
        <strain evidence="11">JL</strain>
    </source>
</reference>
<dbReference type="GO" id="GO:0009236">
    <property type="term" value="P:cobalamin biosynthetic process"/>
    <property type="evidence" value="ECO:0007669"/>
    <property type="project" value="UniProtKB-UniRule"/>
</dbReference>
<proteinExistence type="inferred from homology"/>
<keyword evidence="8 10" id="KW-0472">Membrane</keyword>
<dbReference type="NCBIfam" id="TIGR01165">
    <property type="entry name" value="cbiN"/>
    <property type="match status" value="1"/>
</dbReference>